<proteinExistence type="predicted"/>
<accession>A0A834CGL1</accession>
<reference evidence="1" key="1">
    <citation type="journal article" name="BMC Genomics">
        <title>Long-read sequencing and de novo genome assembly of marine medaka (Oryzias melastigma).</title>
        <authorList>
            <person name="Liang P."/>
            <person name="Saqib H.S.A."/>
            <person name="Ni X."/>
            <person name="Shen Y."/>
        </authorList>
    </citation>
    <scope>NUCLEOTIDE SEQUENCE</scope>
    <source>
        <strain evidence="1">Bigg-433</strain>
    </source>
</reference>
<dbReference type="Proteomes" id="UP000646548">
    <property type="component" value="Unassembled WGS sequence"/>
</dbReference>
<protein>
    <submittedName>
        <fullName evidence="1">Uncharacterized protein</fullName>
    </submittedName>
</protein>
<name>A0A834CGL1_ORYME</name>
<evidence type="ECO:0000313" key="2">
    <source>
        <dbReference type="Proteomes" id="UP000646548"/>
    </source>
</evidence>
<organism evidence="1 2">
    <name type="scientific">Oryzias melastigma</name>
    <name type="common">Marine medaka</name>
    <dbReference type="NCBI Taxonomy" id="30732"/>
    <lineage>
        <taxon>Eukaryota</taxon>
        <taxon>Metazoa</taxon>
        <taxon>Chordata</taxon>
        <taxon>Craniata</taxon>
        <taxon>Vertebrata</taxon>
        <taxon>Euteleostomi</taxon>
        <taxon>Actinopterygii</taxon>
        <taxon>Neopterygii</taxon>
        <taxon>Teleostei</taxon>
        <taxon>Neoteleostei</taxon>
        <taxon>Acanthomorphata</taxon>
        <taxon>Ovalentaria</taxon>
        <taxon>Atherinomorphae</taxon>
        <taxon>Beloniformes</taxon>
        <taxon>Adrianichthyidae</taxon>
        <taxon>Oryziinae</taxon>
        <taxon>Oryzias</taxon>
    </lineage>
</organism>
<evidence type="ECO:0000313" key="1">
    <source>
        <dbReference type="EMBL" id="KAF6728869.1"/>
    </source>
</evidence>
<comment type="caution">
    <text evidence="1">The sequence shown here is derived from an EMBL/GenBank/DDBJ whole genome shotgun (WGS) entry which is preliminary data.</text>
</comment>
<sequence>MDHFCFWDLFSELPEGVLPPLTEETGAKQWEQQALSPGPGSILISVAVCDSFVMAQCVIHYVSVATAIPVPPQPGPQPRLRL</sequence>
<dbReference type="EMBL" id="WKFB01000269">
    <property type="protein sequence ID" value="KAF6728869.1"/>
    <property type="molecule type" value="Genomic_DNA"/>
</dbReference>
<gene>
    <name evidence="1" type="ORF">FQA47_000420</name>
</gene>
<dbReference type="AlphaFoldDB" id="A0A834CGL1"/>